<evidence type="ECO:0000313" key="11">
    <source>
        <dbReference type="EMBL" id="KAG5943651.1"/>
    </source>
</evidence>
<evidence type="ECO:0000256" key="1">
    <source>
        <dbReference type="ARBA" id="ARBA00004123"/>
    </source>
</evidence>
<keyword evidence="4" id="KW-0479">Metal-binding</keyword>
<dbReference type="InterPro" id="IPR015408">
    <property type="entry name" value="Znf_Mcm10/DnaG"/>
</dbReference>
<dbReference type="PANTHER" id="PTHR13454">
    <property type="entry name" value="PROTEIN MCM10 HOMOLOG"/>
    <property type="match status" value="1"/>
</dbReference>
<keyword evidence="3" id="KW-0235">DNA replication</keyword>
<dbReference type="OrthoDB" id="273123at2759"/>
<dbReference type="GO" id="GO:0003697">
    <property type="term" value="F:single-stranded DNA binding"/>
    <property type="evidence" value="ECO:0007669"/>
    <property type="project" value="InterPro"/>
</dbReference>
<feature type="compositionally biased region" description="Acidic residues" evidence="8">
    <location>
        <begin position="98"/>
        <end position="114"/>
    </location>
</feature>
<comment type="subcellular location">
    <subcellularLocation>
        <location evidence="1">Nucleus</location>
    </subcellularLocation>
</comment>
<keyword evidence="7" id="KW-0539">Nucleus</keyword>
<evidence type="ECO:0000256" key="6">
    <source>
        <dbReference type="ARBA" id="ARBA00022833"/>
    </source>
</evidence>
<reference evidence="11 12" key="1">
    <citation type="journal article" date="2020" name="bioRxiv">
        <title>Whole genome comparisons of ergot fungi reveals the divergence and evolution of species within the genus Claviceps are the result of varying mechanisms driving genome evolution and host range expansion.</title>
        <authorList>
            <person name="Wyka S.A."/>
            <person name="Mondo S.J."/>
            <person name="Liu M."/>
            <person name="Dettman J."/>
            <person name="Nalam V."/>
            <person name="Broders K.D."/>
        </authorList>
    </citation>
    <scope>NUCLEOTIDE SEQUENCE [LARGE SCALE GENOMIC DNA]</scope>
    <source>
        <strain evidence="11 12">CCC 1485</strain>
    </source>
</reference>
<comment type="similarity">
    <text evidence="2">Belongs to the MCM10 family.</text>
</comment>
<dbReference type="Pfam" id="PF09329">
    <property type="entry name" value="zf-primase"/>
    <property type="match status" value="1"/>
</dbReference>
<evidence type="ECO:0000259" key="10">
    <source>
        <dbReference type="Pfam" id="PF22379"/>
    </source>
</evidence>
<dbReference type="AlphaFoldDB" id="A0A9P7MGV2"/>
<feature type="compositionally biased region" description="Gly residues" evidence="8">
    <location>
        <begin position="583"/>
        <end position="604"/>
    </location>
</feature>
<dbReference type="Pfam" id="PF22379">
    <property type="entry name" value="OB_MCM10"/>
    <property type="match status" value="1"/>
</dbReference>
<evidence type="ECO:0000256" key="5">
    <source>
        <dbReference type="ARBA" id="ARBA00022771"/>
    </source>
</evidence>
<dbReference type="EMBL" id="SRPO01000064">
    <property type="protein sequence ID" value="KAG5943651.1"/>
    <property type="molecule type" value="Genomic_DNA"/>
</dbReference>
<evidence type="ECO:0000256" key="8">
    <source>
        <dbReference type="SAM" id="MobiDB-lite"/>
    </source>
</evidence>
<feature type="compositionally biased region" description="Low complexity" evidence="8">
    <location>
        <begin position="754"/>
        <end position="772"/>
    </location>
</feature>
<feature type="region of interest" description="Disordered" evidence="8">
    <location>
        <begin position="64"/>
        <end position="85"/>
    </location>
</feature>
<protein>
    <recommendedName>
        <fullName evidence="13">Zinc finger Mcm10/DnaG-type domain-containing protein</fullName>
    </recommendedName>
</protein>
<dbReference type="GO" id="GO:0043596">
    <property type="term" value="C:nuclear replication fork"/>
    <property type="evidence" value="ECO:0007669"/>
    <property type="project" value="TreeGrafter"/>
</dbReference>
<dbReference type="GO" id="GO:0008270">
    <property type="term" value="F:zinc ion binding"/>
    <property type="evidence" value="ECO:0007669"/>
    <property type="project" value="UniProtKB-KW"/>
</dbReference>
<evidence type="ECO:0000259" key="9">
    <source>
        <dbReference type="Pfam" id="PF09329"/>
    </source>
</evidence>
<evidence type="ECO:0000256" key="4">
    <source>
        <dbReference type="ARBA" id="ARBA00022723"/>
    </source>
</evidence>
<feature type="region of interest" description="Disordered" evidence="8">
    <location>
        <begin position="336"/>
        <end position="373"/>
    </location>
</feature>
<dbReference type="InterPro" id="IPR012340">
    <property type="entry name" value="NA-bd_OB-fold"/>
</dbReference>
<sequence>MTWESYRSLVRYAKFLFFDGYEVARRMRSYGSRRIADSEQQWPPRSPHEALLGTPGGRLRYREMMNRTSPSPSPMRSSRALAAVTSSTNAALIHLPHEDEDEDEDEEEGEDDEETLQLKLQEIQARLRLKKLQNAKARGQVTAQRSSETESKSSEPAPWPSPSRRTTRARTPGADENARPETQNTITVPASPVRKLQFLQQQTSPSRIYLGIDKGLKAKDISLKRVPSYRGNHSTTTGHAGAYLRRSRSVHSAVSTSSEAPRPPTFNERLALARMQEAERTEKKEKIQRVRTSAFGIDQDEMERYKKAAVEIPDEPLPARAYTRDEILSKSVVPASKLTRSKSTPNLAQRQHIHKPALSASTSDNKRAEDDSCATENVEEASFEAYSCLHLSKRILPHTVVTRLVSSKQMLNVKDVLREVKAPDFALPDVEKDVVIFAIVARKSEPRAHKPSTGSKQEDRGKYMVMTLTDLEFELDLFLFNTGFTRFWKLTEGTVVAILNPNIMPPPPGRQDTGRFSLVINSDEDTILEIGSARDLAFCQSVKKDGDLCGAWVNKKKTHFCEFHSNEAVRKQRATRQEVNSNGFGGWDGRGKYGGGSGSGGGGISKDFKKKNNNYDWETRSQWFATRSHSAADLLDGKDRTALDKKERAEFVKRSLEAKEKEHEMMKKLGQIGNAAGREYMQRTGLRVTSGRGLPSGSSGQQAGEGSSTGSQAAVSTGNDVMSLGLGSKDRTVHLSPIKRKRPESSRGNSTVLSGTKSSTTLASASASASASPFGWGSNLRDKLSKMKEGEKLHQGEPPPVRKKTRFVTDKGIREAGRESLGMDFSARQISLGDDDDDELVII</sequence>
<dbReference type="PANTHER" id="PTHR13454:SF11">
    <property type="entry name" value="PROTEIN MCM10 HOMOLOG"/>
    <property type="match status" value="1"/>
</dbReference>
<keyword evidence="12" id="KW-1185">Reference proteome</keyword>
<gene>
    <name evidence="11" type="ORF">E4U60_006533</name>
</gene>
<dbReference type="InterPro" id="IPR040184">
    <property type="entry name" value="Mcm10"/>
</dbReference>
<feature type="compositionally biased region" description="Low complexity" evidence="8">
    <location>
        <begin position="696"/>
        <end position="714"/>
    </location>
</feature>
<dbReference type="Proteomes" id="UP000706124">
    <property type="component" value="Unassembled WGS sequence"/>
</dbReference>
<evidence type="ECO:0000313" key="12">
    <source>
        <dbReference type="Proteomes" id="UP000706124"/>
    </source>
</evidence>
<feature type="region of interest" description="Disordered" evidence="8">
    <location>
        <begin position="95"/>
        <end position="114"/>
    </location>
</feature>
<evidence type="ECO:0000256" key="2">
    <source>
        <dbReference type="ARBA" id="ARBA00009679"/>
    </source>
</evidence>
<dbReference type="GO" id="GO:0003688">
    <property type="term" value="F:DNA replication origin binding"/>
    <property type="evidence" value="ECO:0007669"/>
    <property type="project" value="TreeGrafter"/>
</dbReference>
<dbReference type="InterPro" id="IPR055065">
    <property type="entry name" value="OB_MCM10"/>
</dbReference>
<name>A0A9P7MGV2_9HYPO</name>
<feature type="domain" description="MCM10 OB-fold" evidence="10">
    <location>
        <begin position="386"/>
        <end position="522"/>
    </location>
</feature>
<accession>A0A9P7MGV2</accession>
<feature type="compositionally biased region" description="Low complexity" evidence="8">
    <location>
        <begin position="66"/>
        <end position="79"/>
    </location>
</feature>
<feature type="region of interest" description="Disordered" evidence="8">
    <location>
        <begin position="688"/>
        <end position="808"/>
    </location>
</feature>
<keyword evidence="6" id="KW-0862">Zinc</keyword>
<dbReference type="Gene3D" id="2.40.50.140">
    <property type="entry name" value="Nucleic acid-binding proteins"/>
    <property type="match status" value="1"/>
</dbReference>
<feature type="domain" description="Zinc finger Mcm10/DnaG-type" evidence="9">
    <location>
        <begin position="531"/>
        <end position="576"/>
    </location>
</feature>
<dbReference type="FunFam" id="2.40.50.140:FF:000174">
    <property type="entry name" value="DNA replication licensing factor mcm10"/>
    <property type="match status" value="1"/>
</dbReference>
<evidence type="ECO:0008006" key="13">
    <source>
        <dbReference type="Google" id="ProtNLM"/>
    </source>
</evidence>
<dbReference type="GO" id="GO:0006270">
    <property type="term" value="P:DNA replication initiation"/>
    <property type="evidence" value="ECO:0007669"/>
    <property type="project" value="InterPro"/>
</dbReference>
<feature type="region of interest" description="Disordered" evidence="8">
    <location>
        <begin position="134"/>
        <end position="185"/>
    </location>
</feature>
<organism evidence="11 12">
    <name type="scientific">Claviceps pazoutovae</name>
    <dbReference type="NCBI Taxonomy" id="1649127"/>
    <lineage>
        <taxon>Eukaryota</taxon>
        <taxon>Fungi</taxon>
        <taxon>Dikarya</taxon>
        <taxon>Ascomycota</taxon>
        <taxon>Pezizomycotina</taxon>
        <taxon>Sordariomycetes</taxon>
        <taxon>Hypocreomycetidae</taxon>
        <taxon>Hypocreales</taxon>
        <taxon>Clavicipitaceae</taxon>
        <taxon>Claviceps</taxon>
    </lineage>
</organism>
<evidence type="ECO:0000256" key="7">
    <source>
        <dbReference type="ARBA" id="ARBA00023242"/>
    </source>
</evidence>
<proteinExistence type="inferred from homology"/>
<comment type="caution">
    <text evidence="11">The sequence shown here is derived from an EMBL/GenBank/DDBJ whole genome shotgun (WGS) entry which is preliminary data.</text>
</comment>
<keyword evidence="5" id="KW-0863">Zinc-finger</keyword>
<evidence type="ECO:0000256" key="3">
    <source>
        <dbReference type="ARBA" id="ARBA00022705"/>
    </source>
</evidence>
<feature type="compositionally biased region" description="Basic and acidic residues" evidence="8">
    <location>
        <begin position="780"/>
        <end position="795"/>
    </location>
</feature>
<feature type="region of interest" description="Disordered" evidence="8">
    <location>
        <begin position="572"/>
        <end position="609"/>
    </location>
</feature>